<dbReference type="RefSeq" id="WP_106337370.1">
    <property type="nucleotide sequence ID" value="NZ_PVZS01000012.1"/>
</dbReference>
<protein>
    <submittedName>
        <fullName evidence="2">Flp family type IVb pilin</fullName>
    </submittedName>
</protein>
<feature type="transmembrane region" description="Helical" evidence="1">
    <location>
        <begin position="20"/>
        <end position="42"/>
    </location>
</feature>
<name>A0A2T1HSJ9_9HYPH</name>
<proteinExistence type="predicted"/>
<evidence type="ECO:0000313" key="2">
    <source>
        <dbReference type="EMBL" id="PSC04625.1"/>
    </source>
</evidence>
<keyword evidence="1" id="KW-0472">Membrane</keyword>
<accession>A0A2T1HSJ9</accession>
<gene>
    <name evidence="2" type="ORF">SLNSH_12700</name>
</gene>
<evidence type="ECO:0000256" key="1">
    <source>
        <dbReference type="SAM" id="Phobius"/>
    </source>
</evidence>
<evidence type="ECO:0000313" key="3">
    <source>
        <dbReference type="Proteomes" id="UP000239772"/>
    </source>
</evidence>
<keyword evidence="1" id="KW-0812">Transmembrane</keyword>
<dbReference type="Pfam" id="PF04964">
    <property type="entry name" value="Flp_Fap"/>
    <property type="match status" value="1"/>
</dbReference>
<sequence>MRRLLNQFATDDRGATAIEYGLIAAIISLVIIGGSGSIRSALWDTFNTILTRMAAAT</sequence>
<keyword evidence="1" id="KW-1133">Transmembrane helix</keyword>
<reference evidence="3" key="1">
    <citation type="submission" date="2018-03" db="EMBL/GenBank/DDBJ databases">
        <authorList>
            <person name="Sun L."/>
            <person name="Liu H."/>
            <person name="Chen W."/>
            <person name="Huang K."/>
            <person name="Liu W."/>
            <person name="Gao X."/>
        </authorList>
    </citation>
    <scope>NUCLEOTIDE SEQUENCE [LARGE SCALE GENOMIC DNA]</scope>
    <source>
        <strain evidence="3">SH9</strain>
    </source>
</reference>
<dbReference type="EMBL" id="PVZS01000012">
    <property type="protein sequence ID" value="PSC04625.1"/>
    <property type="molecule type" value="Genomic_DNA"/>
</dbReference>
<comment type="caution">
    <text evidence="2">The sequence shown here is derived from an EMBL/GenBank/DDBJ whole genome shotgun (WGS) entry which is preliminary data.</text>
</comment>
<dbReference type="Proteomes" id="UP000239772">
    <property type="component" value="Unassembled WGS sequence"/>
</dbReference>
<dbReference type="AlphaFoldDB" id="A0A2T1HSJ9"/>
<organism evidence="2 3">
    <name type="scientific">Alsobacter soli</name>
    <dbReference type="NCBI Taxonomy" id="2109933"/>
    <lineage>
        <taxon>Bacteria</taxon>
        <taxon>Pseudomonadati</taxon>
        <taxon>Pseudomonadota</taxon>
        <taxon>Alphaproteobacteria</taxon>
        <taxon>Hyphomicrobiales</taxon>
        <taxon>Alsobacteraceae</taxon>
        <taxon>Alsobacter</taxon>
    </lineage>
</organism>
<dbReference type="InterPro" id="IPR007047">
    <property type="entry name" value="Flp_Fap"/>
</dbReference>
<keyword evidence="3" id="KW-1185">Reference proteome</keyword>